<organism evidence="1">
    <name type="scientific">marine metagenome</name>
    <dbReference type="NCBI Taxonomy" id="408172"/>
    <lineage>
        <taxon>unclassified sequences</taxon>
        <taxon>metagenomes</taxon>
        <taxon>ecological metagenomes</taxon>
    </lineage>
</organism>
<gene>
    <name evidence="1" type="ORF">METZ01_LOCUS461177</name>
</gene>
<dbReference type="EMBL" id="UINC01192945">
    <property type="protein sequence ID" value="SVE08323.1"/>
    <property type="molecule type" value="Genomic_DNA"/>
</dbReference>
<protein>
    <submittedName>
        <fullName evidence="1">Uncharacterized protein</fullName>
    </submittedName>
</protein>
<accession>A0A383AL61</accession>
<evidence type="ECO:0000313" key="1">
    <source>
        <dbReference type="EMBL" id="SVE08323.1"/>
    </source>
</evidence>
<feature type="non-terminal residue" evidence="1">
    <location>
        <position position="41"/>
    </location>
</feature>
<proteinExistence type="predicted"/>
<name>A0A383AL61_9ZZZZ</name>
<dbReference type="AlphaFoldDB" id="A0A383AL61"/>
<sequence>MTQSRLLALAKPCLFALLVPVYGVEKVKFSPHTFTLPDGYA</sequence>
<reference evidence="1" key="1">
    <citation type="submission" date="2018-05" db="EMBL/GenBank/DDBJ databases">
        <authorList>
            <person name="Lanie J.A."/>
            <person name="Ng W.-L."/>
            <person name="Kazmierczak K.M."/>
            <person name="Andrzejewski T.M."/>
            <person name="Davidsen T.M."/>
            <person name="Wayne K.J."/>
            <person name="Tettelin H."/>
            <person name="Glass J.I."/>
            <person name="Rusch D."/>
            <person name="Podicherti R."/>
            <person name="Tsui H.-C.T."/>
            <person name="Winkler M.E."/>
        </authorList>
    </citation>
    <scope>NUCLEOTIDE SEQUENCE</scope>
</reference>